<organism evidence="1 2">
    <name type="scientific">Saccharibacillus sacchari</name>
    <dbReference type="NCBI Taxonomy" id="456493"/>
    <lineage>
        <taxon>Bacteria</taxon>
        <taxon>Bacillati</taxon>
        <taxon>Bacillota</taxon>
        <taxon>Bacilli</taxon>
        <taxon>Bacillales</taxon>
        <taxon>Paenibacillaceae</taxon>
        <taxon>Saccharibacillus</taxon>
    </lineage>
</organism>
<keyword evidence="2" id="KW-1185">Reference proteome</keyword>
<reference evidence="1" key="1">
    <citation type="submission" date="2024-03" db="EMBL/GenBank/DDBJ databases">
        <title>Whole genome sequecning of epiphytes from Marcgravia umbellata leaves.</title>
        <authorList>
            <person name="Kumar G."/>
            <person name="Savka M.A."/>
        </authorList>
    </citation>
    <scope>NUCLEOTIDE SEQUENCE</scope>
    <source>
        <strain evidence="1">RIT_BL5</strain>
    </source>
</reference>
<accession>A0ACC6PGI0</accession>
<name>A0ACC6PGI0_9BACL</name>
<comment type="caution">
    <text evidence="1">The sequence shown here is derived from an EMBL/GenBank/DDBJ whole genome shotgun (WGS) entry which is preliminary data.</text>
</comment>
<sequence>MNNKNSATRKNNKKKVMLRSAVLTTGLTAHLLSGAPVAVNADPAAYEGDSLAYLSEYLGIGAAYAAPDDTSITDPRFEALGEDGGGTGGGTPATDPNWQSLKAEAGNASALLSYMKPEHIENGILEMSTDGGLTFVTVPKEQISNFTYTSLTVTDLVNGTTYQFRFKIIDDWGNGYSNTVTATPKAPETPTPTPTPSTQTSSPVFSNPTPAVTSNPAETIQVLAVAKGSLTGQSASLVRSTGTNGTPRAELRLDSQGLTIASKDAARGETLAYRLPQLKATDMQIVFDGKTLAPLVSNANKLSVSTADVGITFPVDRLRLSQAAERLGVSSDQVQISIQIEKSTALTSPSAWGQIKGAVPVGDAYAFRMLASSGTKVAEITGYDKRYGEQNIPVPAGTDTSKLGAVMLVDGQYVPIPITFREGQAVLHTTGGNPVMLVRYETPAAAGKWFDSALTEASVKGILEDRSPSSTLDREAFARMTARALGLESYGTSSSLAALKNAGLLDGLPDSSGTGGAITREEMIAILVNASQQFDLPLNTLDTPKAVSAQAAFKDASSISDWAGSYVESAYAAGLFQGDRGQIAAQRQGTAGEAAALLVNLLHSTGLGDSAK</sequence>
<proteinExistence type="predicted"/>
<protein>
    <submittedName>
        <fullName evidence="1">S-layer homology domain-containing protein</fullName>
    </submittedName>
</protein>
<gene>
    <name evidence="1" type="ORF">WKI47_16895</name>
</gene>
<dbReference type="EMBL" id="JBBKAR010000045">
    <property type="protein sequence ID" value="MEJ8305589.1"/>
    <property type="molecule type" value="Genomic_DNA"/>
</dbReference>
<evidence type="ECO:0000313" key="1">
    <source>
        <dbReference type="EMBL" id="MEJ8305589.1"/>
    </source>
</evidence>
<dbReference type="Proteomes" id="UP001380953">
    <property type="component" value="Unassembled WGS sequence"/>
</dbReference>
<evidence type="ECO:0000313" key="2">
    <source>
        <dbReference type="Proteomes" id="UP001380953"/>
    </source>
</evidence>